<dbReference type="Proteomes" id="UP000000271">
    <property type="component" value="Chromosome"/>
</dbReference>
<gene>
    <name evidence="5" type="ordered locus">Bsel_1866</name>
</gene>
<evidence type="ECO:0000256" key="2">
    <source>
        <dbReference type="PROSITE-ProRule" id="PRU00284"/>
    </source>
</evidence>
<dbReference type="SMART" id="SM00283">
    <property type="entry name" value="MA"/>
    <property type="match status" value="1"/>
</dbReference>
<protein>
    <submittedName>
        <fullName evidence="5">Methyl-accepting chemotaxis sensory transducer</fullName>
    </submittedName>
</protein>
<evidence type="ECO:0000313" key="6">
    <source>
        <dbReference type="Proteomes" id="UP000000271"/>
    </source>
</evidence>
<organism evidence="5 6">
    <name type="scientific">Bacillus selenitireducens (strain ATCC 700615 / DSM 15326 / MLS10)</name>
    <dbReference type="NCBI Taxonomy" id="439292"/>
    <lineage>
        <taxon>Bacteria</taxon>
        <taxon>Bacillati</taxon>
        <taxon>Bacillota</taxon>
        <taxon>Bacilli</taxon>
        <taxon>Bacillales</taxon>
        <taxon>Bacillaceae</taxon>
        <taxon>Salisediminibacterium</taxon>
    </lineage>
</organism>
<accession>D6XU85</accession>
<keyword evidence="1 2" id="KW-0807">Transducer</keyword>
<evidence type="ECO:0000256" key="1">
    <source>
        <dbReference type="ARBA" id="ARBA00023224"/>
    </source>
</evidence>
<dbReference type="InterPro" id="IPR004089">
    <property type="entry name" value="MCPsignal_dom"/>
</dbReference>
<dbReference type="GO" id="GO:0016020">
    <property type="term" value="C:membrane"/>
    <property type="evidence" value="ECO:0007669"/>
    <property type="project" value="InterPro"/>
</dbReference>
<keyword evidence="6" id="KW-1185">Reference proteome</keyword>
<dbReference type="STRING" id="439292.Bsel_1866"/>
<keyword evidence="3" id="KW-0175">Coiled coil</keyword>
<dbReference type="OrthoDB" id="266313at2"/>
<dbReference type="GO" id="GO:0007165">
    <property type="term" value="P:signal transduction"/>
    <property type="evidence" value="ECO:0007669"/>
    <property type="project" value="UniProtKB-KW"/>
</dbReference>
<reference evidence="5" key="1">
    <citation type="submission" date="2009-10" db="EMBL/GenBank/DDBJ databases">
        <title>Complete sequence of Bacillus selenitireducens MLS10.</title>
        <authorList>
            <consortium name="US DOE Joint Genome Institute"/>
            <person name="Lucas S."/>
            <person name="Copeland A."/>
            <person name="Lapidus A."/>
            <person name="Glavina del Rio T."/>
            <person name="Dalin E."/>
            <person name="Tice H."/>
            <person name="Bruce D."/>
            <person name="Goodwin L."/>
            <person name="Pitluck S."/>
            <person name="Sims D."/>
            <person name="Brettin T."/>
            <person name="Detter J.C."/>
            <person name="Han C."/>
            <person name="Larimer F."/>
            <person name="Land M."/>
            <person name="Hauser L."/>
            <person name="Kyrpides N."/>
            <person name="Ovchinnikova G."/>
            <person name="Stolz J."/>
        </authorList>
    </citation>
    <scope>NUCLEOTIDE SEQUENCE [LARGE SCALE GENOMIC DNA]</scope>
    <source>
        <strain evidence="5">MLS10</strain>
    </source>
</reference>
<dbReference type="PANTHER" id="PTHR32089:SF112">
    <property type="entry name" value="LYSOZYME-LIKE PROTEIN-RELATED"/>
    <property type="match status" value="1"/>
</dbReference>
<proteinExistence type="predicted"/>
<name>D6XU85_BACIE</name>
<dbReference type="RefSeq" id="WP_013172793.1">
    <property type="nucleotide sequence ID" value="NC_014219.1"/>
</dbReference>
<dbReference type="PROSITE" id="PS50111">
    <property type="entry name" value="CHEMOTAXIS_TRANSDUC_2"/>
    <property type="match status" value="1"/>
</dbReference>
<dbReference type="EMBL" id="CP001791">
    <property type="protein sequence ID" value="ADH99371.1"/>
    <property type="molecule type" value="Genomic_DNA"/>
</dbReference>
<evidence type="ECO:0000259" key="4">
    <source>
        <dbReference type="PROSITE" id="PS50111"/>
    </source>
</evidence>
<dbReference type="AlphaFoldDB" id="D6XU85"/>
<dbReference type="Pfam" id="PF00015">
    <property type="entry name" value="MCPsignal"/>
    <property type="match status" value="1"/>
</dbReference>
<dbReference type="Gene3D" id="1.10.287.950">
    <property type="entry name" value="Methyl-accepting chemotaxis protein"/>
    <property type="match status" value="1"/>
</dbReference>
<dbReference type="HOGENOM" id="CLU_753913_0_0_9"/>
<dbReference type="PANTHER" id="PTHR32089">
    <property type="entry name" value="METHYL-ACCEPTING CHEMOTAXIS PROTEIN MCPB"/>
    <property type="match status" value="1"/>
</dbReference>
<feature type="domain" description="Methyl-accepting transducer" evidence="4">
    <location>
        <begin position="21"/>
        <end position="257"/>
    </location>
</feature>
<evidence type="ECO:0000256" key="3">
    <source>
        <dbReference type="SAM" id="Coils"/>
    </source>
</evidence>
<dbReference type="eggNOG" id="COG0840">
    <property type="taxonomic scope" value="Bacteria"/>
</dbReference>
<evidence type="ECO:0000313" key="5">
    <source>
        <dbReference type="EMBL" id="ADH99371.1"/>
    </source>
</evidence>
<dbReference type="KEGG" id="bse:Bsel_1866"/>
<sequence>MKPILEKLRHVHAQAEHMQSMGQYVTEASDTVMVKSGEMTEEIEESSVFSDQVDEKMNQVKGVLMNLSDVIKSITELSTDVTRISSDGKSRTETFSSELQEVSDNIHAFGEENMKLIGNVEEVNDAMSTIEHISSQTNLLALNASIEAARAGDAGRGFAVVAQEIRKLSEQVNQTADHIRQTIADLSTNMKSQEETFKREVQSIHQSIEKNGEVVALFQEMSAAVEDVNDQIHGVNEEAAATITEADEAVQILNQLKEKIQSLTGKTEDNQEAMMEQQSTMMELDMAITMVTDEIDTIQKKLQELSGLDQVSWVRPFDLQDDQTA</sequence>
<feature type="coiled-coil region" evidence="3">
    <location>
        <begin position="246"/>
        <end position="273"/>
    </location>
</feature>
<dbReference type="SUPFAM" id="SSF58104">
    <property type="entry name" value="Methyl-accepting chemotaxis protein (MCP) signaling domain"/>
    <property type="match status" value="1"/>
</dbReference>